<evidence type="ECO:0000313" key="3">
    <source>
        <dbReference type="EMBL" id="WBQ85738.1"/>
    </source>
</evidence>
<dbReference type="EMBL" id="OP974320">
    <property type="protein sequence ID" value="WBQ85738.1"/>
    <property type="molecule type" value="Genomic_DNA"/>
</dbReference>
<feature type="region of interest" description="Disordered" evidence="2">
    <location>
        <begin position="1"/>
        <end position="43"/>
    </location>
</feature>
<protein>
    <submittedName>
        <fullName evidence="3">CAHS 8a</fullName>
    </submittedName>
</protein>
<dbReference type="AlphaFoldDB" id="A0AAE9W5M6"/>
<organism evidence="3">
    <name type="scientific">Macrobiotus joannae</name>
    <dbReference type="NCBI Taxonomy" id="947161"/>
    <lineage>
        <taxon>Eukaryota</taxon>
        <taxon>Metazoa</taxon>
        <taxon>Ecdysozoa</taxon>
        <taxon>Tardigrada</taxon>
        <taxon>Eutardigrada</taxon>
        <taxon>Parachela</taxon>
        <taxon>Macrobiotoidea</taxon>
        <taxon>Macrobiotidae</taxon>
        <taxon>Macrobiotus</taxon>
    </lineage>
</organism>
<sequence length="216" mass="25421">MSAVDNIPRDAVFVPEDQREEYERREREQSEVKHSSYTHTEVKAPLMNLPTPFISTSIGLAQQLIGEGFQASVARISGASEEYLVGEFPQIDEEARKDNEAKQREQELTAQMFEKELQRKTEAYRKQQEIETERIRKELEKQHLRDVDFRKELMEQAIENQKRQIELEAKYAKKELERERLRARLTLDKSKFHTDIRVSKMGTPCFLSGCVFRKNV</sequence>
<feature type="coiled-coil region" evidence="1">
    <location>
        <begin position="155"/>
        <end position="184"/>
    </location>
</feature>
<proteinExistence type="predicted"/>
<name>A0AAE9W5M6_9BILA</name>
<reference evidence="3" key="1">
    <citation type="submission" date="2022-12" db="EMBL/GenBank/DDBJ databases">
        <title>The evolution of temperature and desiccation-related protein families in Tardigrada reveals the complex acquisition of extremotolerance.</title>
        <authorList>
            <person name="Fleming J."/>
            <person name="Pisani D."/>
            <person name="Arakawa K."/>
        </authorList>
    </citation>
    <scope>NUCLEOTIDE SEQUENCE</scope>
</reference>
<keyword evidence="1" id="KW-0175">Coiled coil</keyword>
<evidence type="ECO:0000256" key="2">
    <source>
        <dbReference type="SAM" id="MobiDB-lite"/>
    </source>
</evidence>
<evidence type="ECO:0000256" key="1">
    <source>
        <dbReference type="SAM" id="Coils"/>
    </source>
</evidence>
<feature type="compositionally biased region" description="Basic and acidic residues" evidence="2">
    <location>
        <begin position="21"/>
        <end position="34"/>
    </location>
</feature>
<accession>A0AAE9W5M6</accession>